<dbReference type="EMBL" id="WMJY01000014">
    <property type="protein sequence ID" value="MTH29764.1"/>
    <property type="molecule type" value="Genomic_DNA"/>
</dbReference>
<dbReference type="InterPro" id="IPR025665">
    <property type="entry name" value="Beta-barrel_OMP_2"/>
</dbReference>
<dbReference type="Pfam" id="PF13568">
    <property type="entry name" value="OMP_b-brl_2"/>
    <property type="match status" value="1"/>
</dbReference>
<feature type="domain" description="Outer membrane protein beta-barrel" evidence="1">
    <location>
        <begin position="30"/>
        <end position="240"/>
    </location>
</feature>
<dbReference type="Proteomes" id="UP000488936">
    <property type="component" value="Unassembled WGS sequence"/>
</dbReference>
<proteinExistence type="predicted"/>
<dbReference type="AlphaFoldDB" id="A0A7K1GNI4"/>
<accession>A0A7K1GNI4</accession>
<dbReference type="OrthoDB" id="997094at2"/>
<organism evidence="2 3">
    <name type="scientific">Myroides pelagicus</name>
    <dbReference type="NCBI Taxonomy" id="270914"/>
    <lineage>
        <taxon>Bacteria</taxon>
        <taxon>Pseudomonadati</taxon>
        <taxon>Bacteroidota</taxon>
        <taxon>Flavobacteriia</taxon>
        <taxon>Flavobacteriales</taxon>
        <taxon>Flavobacteriaceae</taxon>
        <taxon>Myroides</taxon>
    </lineage>
</organism>
<comment type="caution">
    <text evidence="2">The sequence shown here is derived from an EMBL/GenBank/DDBJ whole genome shotgun (WGS) entry which is preliminary data.</text>
</comment>
<dbReference type="RefSeq" id="WP_155035760.1">
    <property type="nucleotide sequence ID" value="NZ_JBHTIG010000057.1"/>
</dbReference>
<gene>
    <name evidence="2" type="ORF">GJV77_07515</name>
</gene>
<reference evidence="2 3" key="1">
    <citation type="journal article" date="2006" name="Int. J. Syst. Evol. Microbiol.">
        <title>Myroides pelagicus sp. nov., isolated from seawater in Thailand.</title>
        <authorList>
            <person name="Yoon J."/>
            <person name="Maneerat S."/>
            <person name="Kawai F."/>
            <person name="Yokota A."/>
        </authorList>
    </citation>
    <scope>NUCLEOTIDE SEQUENCE [LARGE SCALE GENOMIC DNA]</scope>
    <source>
        <strain evidence="2 3">SM1T</strain>
    </source>
</reference>
<name>A0A7K1GNI4_9FLAO</name>
<evidence type="ECO:0000259" key="1">
    <source>
        <dbReference type="Pfam" id="PF13568"/>
    </source>
</evidence>
<evidence type="ECO:0000313" key="3">
    <source>
        <dbReference type="Proteomes" id="UP000488936"/>
    </source>
</evidence>
<keyword evidence="3" id="KW-1185">Reference proteome</keyword>
<protein>
    <submittedName>
        <fullName evidence="2">Outer membrane beta-barrel protein</fullName>
    </submittedName>
</protein>
<evidence type="ECO:0000313" key="2">
    <source>
        <dbReference type="EMBL" id="MTH29764.1"/>
    </source>
</evidence>
<sequence length="293" mass="32715">MELNSNKNVTGFKLLCYLGLALFFNHQLKAQEKKVIEKHELSVGLGVGGTILYGSIPKNFDRKIGAEYKLDVLYDYYKKRNFSIGTGLMLSKGKVGIQASDISQSRDIQAEETRTFKYTSGLYQESWDVTTIGVPLTVQYVIEGKVDVSIRTGFVYAFAIQSQAKMEWQDVNTSLTLKDYDVALTSPGFMGLGSFGALTENREVSIGNRLSWLIEVGMKKQIAFKQHIYVGLYADIGLNNQASKIESSDALLLDYTGNENTPLQLSTLVESLGKKIKYSNASIGLKVRYMTKW</sequence>